<dbReference type="Pfam" id="PF02585">
    <property type="entry name" value="PIG-L"/>
    <property type="match status" value="1"/>
</dbReference>
<dbReference type="EC" id="3.5.1.103" evidence="2"/>
<dbReference type="Proteomes" id="UP000216752">
    <property type="component" value="Chromosome"/>
</dbReference>
<reference evidence="2" key="1">
    <citation type="submission" date="2024-05" db="EMBL/GenBank/DDBJ databases">
        <title>Isolation and characterization of Sporomusa carbonis sp. nov., a carboxydotrophic hydrogenogen in the genus of Sporomusa isolated from a charcoal burning pile.</title>
        <authorList>
            <person name="Boeer T."/>
            <person name="Rosenbaum F."/>
            <person name="Eysell L."/>
            <person name="Mueller V."/>
            <person name="Daniel R."/>
            <person name="Poehlein A."/>
        </authorList>
    </citation>
    <scope>NUCLEOTIDE SEQUENCE [LARGE SCALE GENOMIC DNA]</scope>
    <source>
        <strain evidence="2">DSM 10669</strain>
    </source>
</reference>
<dbReference type="Gene3D" id="3.40.50.10320">
    <property type="entry name" value="LmbE-like"/>
    <property type="match status" value="1"/>
</dbReference>
<dbReference type="PANTHER" id="PTHR12993:SF29">
    <property type="entry name" value="BLR3841 PROTEIN"/>
    <property type="match status" value="1"/>
</dbReference>
<protein>
    <submittedName>
        <fullName evidence="2">1D-myo-inositol 2-acetamido-2-deoxy-alpha-D-glucopyranoside deacetylase</fullName>
        <ecNumber evidence="2">3.5.1.103</ecNumber>
    </submittedName>
</protein>
<dbReference type="InterPro" id="IPR003737">
    <property type="entry name" value="GlcNAc_PI_deacetylase-related"/>
</dbReference>
<keyword evidence="1" id="KW-1133">Transmembrane helix</keyword>
<sequence>MHNGCITSLGIYFDANYMQDEMEILTMFERVAMILRYIYWLSGIVVCIGLLFFGIYQIYFYYQEKPEVNVALPSISLVPDQTRMLVIAPHCDDEVLGCAGTIQEVIGAGGQVMVVTMTNGDGFTFAVEEQVHQIFLTRDDYIQSGYARQNELLRALHRLGMDEKQIAFLGYPDRGLRALWTDYWDKGQPYQSRYTGKDHSPYSNSYQPNTPYAGEAVMDDLEAIIREFKPNVIFSPHPADEHPDHAATWSFISAVVTKVANNGILPKPKLYTYLVHRGDFPIPHGYSPEAALLPPKPLYYYSYSRQWQVYTLTSEQESIKENALNEYVSQLRVPIMSSLLRSFIRRNELFEEVDIPAAVSQTSDLELAEINTWENQQPILVYPKSVSVLGALARQARVEALACAVQDTSLWFRFYIPGFSEHHNQYQVLVISFQLNKGTLTRAKRTFSFSTSSTDVVQENIKRLNEDVIIKIPFADQELPDYFLIQILTKDRWGVTIDHTAWQQIQIKHSQMPN</sequence>
<gene>
    <name evidence="2" type="primary">mshB</name>
    <name evidence="2" type="ORF">SPSIL_029450</name>
</gene>
<keyword evidence="1" id="KW-0812">Transmembrane</keyword>
<feature type="transmembrane region" description="Helical" evidence="1">
    <location>
        <begin position="37"/>
        <end position="62"/>
    </location>
</feature>
<evidence type="ECO:0000313" key="2">
    <source>
        <dbReference type="EMBL" id="XFO66785.1"/>
    </source>
</evidence>
<dbReference type="InterPro" id="IPR024078">
    <property type="entry name" value="LmbE-like_dom_sf"/>
</dbReference>
<evidence type="ECO:0000313" key="3">
    <source>
        <dbReference type="Proteomes" id="UP000216752"/>
    </source>
</evidence>
<evidence type="ECO:0000256" key="1">
    <source>
        <dbReference type="SAM" id="Phobius"/>
    </source>
</evidence>
<dbReference type="PANTHER" id="PTHR12993">
    <property type="entry name" value="N-ACETYLGLUCOSAMINYL-PHOSPHATIDYLINOSITOL DE-N-ACETYLASE-RELATED"/>
    <property type="match status" value="1"/>
</dbReference>
<keyword evidence="1" id="KW-0472">Membrane</keyword>
<name>A0ABZ3IM98_9FIRM</name>
<dbReference type="EMBL" id="CP155573">
    <property type="protein sequence ID" value="XFO66785.1"/>
    <property type="molecule type" value="Genomic_DNA"/>
</dbReference>
<dbReference type="GO" id="GO:0035595">
    <property type="term" value="F:N-acetylglucosaminylinositol deacetylase activity"/>
    <property type="evidence" value="ECO:0007669"/>
    <property type="project" value="UniProtKB-EC"/>
</dbReference>
<accession>A0ABZ3IM98</accession>
<organism evidence="2 3">
    <name type="scientific">Sporomusa silvacetica DSM 10669</name>
    <dbReference type="NCBI Taxonomy" id="1123289"/>
    <lineage>
        <taxon>Bacteria</taxon>
        <taxon>Bacillati</taxon>
        <taxon>Bacillota</taxon>
        <taxon>Negativicutes</taxon>
        <taxon>Selenomonadales</taxon>
        <taxon>Sporomusaceae</taxon>
        <taxon>Sporomusa</taxon>
    </lineage>
</organism>
<keyword evidence="3" id="KW-1185">Reference proteome</keyword>
<keyword evidence="2" id="KW-0378">Hydrolase</keyword>
<dbReference type="SUPFAM" id="SSF102588">
    <property type="entry name" value="LmbE-like"/>
    <property type="match status" value="1"/>
</dbReference>
<proteinExistence type="predicted"/>